<evidence type="ECO:0000313" key="2">
    <source>
        <dbReference type="EMBL" id="UTW04649.1"/>
    </source>
</evidence>
<feature type="domain" description="Polysaccharide pyruvyl transferase" evidence="1">
    <location>
        <begin position="116"/>
        <end position="258"/>
    </location>
</feature>
<keyword evidence="2" id="KW-0808">Transferase</keyword>
<name>A0ABY5GXZ1_9GAMM</name>
<accession>A0ABY5GXZ1</accession>
<dbReference type="Pfam" id="PF04230">
    <property type="entry name" value="PS_pyruv_trans"/>
    <property type="match status" value="1"/>
</dbReference>
<protein>
    <submittedName>
        <fullName evidence="2">Polysaccharide pyruvyl transferase family protein</fullName>
    </submittedName>
</protein>
<proteinExistence type="predicted"/>
<evidence type="ECO:0000313" key="3">
    <source>
        <dbReference type="Proteomes" id="UP001059950"/>
    </source>
</evidence>
<dbReference type="EMBL" id="CP073344">
    <property type="protein sequence ID" value="UTW04649.1"/>
    <property type="molecule type" value="Genomic_DNA"/>
</dbReference>
<dbReference type="InterPro" id="IPR007345">
    <property type="entry name" value="Polysacch_pyruvyl_Trfase"/>
</dbReference>
<dbReference type="GO" id="GO:0016740">
    <property type="term" value="F:transferase activity"/>
    <property type="evidence" value="ECO:0007669"/>
    <property type="project" value="UniProtKB-KW"/>
</dbReference>
<gene>
    <name evidence="2" type="ORF">KDX31_06495</name>
</gene>
<reference evidence="2" key="1">
    <citation type="submission" date="2021-04" db="EMBL/GenBank/DDBJ databases">
        <title>Oceanospirillales bacteria with DddD are important DMSP degraders in coastal seawater.</title>
        <authorList>
            <person name="Liu J."/>
        </authorList>
    </citation>
    <scope>NUCLEOTIDE SEQUENCE</scope>
    <source>
        <strain evidence="2">GY6</strain>
    </source>
</reference>
<evidence type="ECO:0000259" key="1">
    <source>
        <dbReference type="Pfam" id="PF04230"/>
    </source>
</evidence>
<dbReference type="Proteomes" id="UP001059950">
    <property type="component" value="Chromosome"/>
</dbReference>
<keyword evidence="3" id="KW-1185">Reference proteome</keyword>
<sequence>MSGLFELLNYKYSKIKRRQLLDGISQAINIKDYLLLEKLIFSGLGSRYENVRDVAKAKKVILELQNLVERDISEESRIPLWWSDSPYPGNLGDSLNPWLIDGLTGIPPIKVGLNHPGVMLAIGSTAQKARDNSVIWGSGFISKDSQVNSKSEYCAVRGPLSRTMVNRANGSCPAIYGDPALFMPLIFPRLKKSTGRIGVIPHYIHENQIKNGDYLNLSVKRASKADFRKFVDDLCECSYVFSSSLHGLIIARAYGIPARRVVFPGRSLSGDDMKFEDYYSGVGVKRVSDGVDLSGLPDWDEARLKEYRAPDDPVAFDGNNLLSSFPYSEHLLGDVVNRAGSMFG</sequence>
<organism evidence="2 3">
    <name type="scientific">Amphritea atlantica</name>
    <dbReference type="NCBI Taxonomy" id="355243"/>
    <lineage>
        <taxon>Bacteria</taxon>
        <taxon>Pseudomonadati</taxon>
        <taxon>Pseudomonadota</taxon>
        <taxon>Gammaproteobacteria</taxon>
        <taxon>Oceanospirillales</taxon>
        <taxon>Oceanospirillaceae</taxon>
        <taxon>Amphritea</taxon>
    </lineage>
</organism>